<name>A0ABV5XF92_9NOCA</name>
<keyword evidence="2" id="KW-1185">Reference proteome</keyword>
<comment type="caution">
    <text evidence="1">The sequence shown here is derived from an EMBL/GenBank/DDBJ whole genome shotgun (WGS) entry which is preliminary data.</text>
</comment>
<dbReference type="Proteomes" id="UP001589587">
    <property type="component" value="Unassembled WGS sequence"/>
</dbReference>
<evidence type="ECO:0000313" key="2">
    <source>
        <dbReference type="Proteomes" id="UP001589587"/>
    </source>
</evidence>
<accession>A0ABV5XF92</accession>
<gene>
    <name evidence="1" type="ORF">ACFFQ6_13215</name>
</gene>
<dbReference type="RefSeq" id="WP_311052449.1">
    <property type="nucleotide sequence ID" value="NZ_JBHMAS010000025.1"/>
</dbReference>
<dbReference type="EMBL" id="JBHMAS010000025">
    <property type="protein sequence ID" value="MFB9780652.1"/>
    <property type="molecule type" value="Genomic_DNA"/>
</dbReference>
<proteinExistence type="predicted"/>
<organism evidence="1 2">
    <name type="scientific">Rhodococcus baikonurensis</name>
    <dbReference type="NCBI Taxonomy" id="172041"/>
    <lineage>
        <taxon>Bacteria</taxon>
        <taxon>Bacillati</taxon>
        <taxon>Actinomycetota</taxon>
        <taxon>Actinomycetes</taxon>
        <taxon>Mycobacteriales</taxon>
        <taxon>Nocardiaceae</taxon>
        <taxon>Rhodococcus</taxon>
        <taxon>Rhodococcus erythropolis group</taxon>
    </lineage>
</organism>
<reference evidence="1 2" key="1">
    <citation type="submission" date="2024-09" db="EMBL/GenBank/DDBJ databases">
        <authorList>
            <person name="Sun Q."/>
            <person name="Mori K."/>
        </authorList>
    </citation>
    <scope>NUCLEOTIDE SEQUENCE [LARGE SCALE GENOMIC DNA]</scope>
    <source>
        <strain evidence="1 2">JCM 11411</strain>
    </source>
</reference>
<sequence>MTAADGDDMYYLGGRSVTDNDDGPAVWQHFPASLTRFYTHLHGGWYDIAGRTVGPLPLREMFRIDAFEWGILDGLDPNEYPAPARCVATFHSGGGGYLCLYIAGDAVRGVVWSSDEAPYLVDCSTYLDID</sequence>
<protein>
    <recommendedName>
        <fullName evidence="3">Knr4/Smi1-like domain-containing protein</fullName>
    </recommendedName>
</protein>
<evidence type="ECO:0000313" key="1">
    <source>
        <dbReference type="EMBL" id="MFB9780652.1"/>
    </source>
</evidence>
<evidence type="ECO:0008006" key="3">
    <source>
        <dbReference type="Google" id="ProtNLM"/>
    </source>
</evidence>